<protein>
    <submittedName>
        <fullName evidence="1">Uncharacterized protein</fullName>
    </submittedName>
</protein>
<dbReference type="KEGG" id="nso:NIASO_06725"/>
<organism evidence="1 2">
    <name type="scientific">Niabella soli DSM 19437</name>
    <dbReference type="NCBI Taxonomy" id="929713"/>
    <lineage>
        <taxon>Bacteria</taxon>
        <taxon>Pseudomonadati</taxon>
        <taxon>Bacteroidota</taxon>
        <taxon>Chitinophagia</taxon>
        <taxon>Chitinophagales</taxon>
        <taxon>Chitinophagaceae</taxon>
        <taxon>Niabella</taxon>
    </lineage>
</organism>
<reference evidence="1 2" key="1">
    <citation type="submission" date="2013-12" db="EMBL/GenBank/DDBJ databases">
        <authorList>
            <consortium name="DOE Joint Genome Institute"/>
            <person name="Eisen J."/>
            <person name="Huntemann M."/>
            <person name="Han J."/>
            <person name="Chen A."/>
            <person name="Kyrpides N."/>
            <person name="Mavromatis K."/>
            <person name="Markowitz V."/>
            <person name="Palaniappan K."/>
            <person name="Ivanova N."/>
            <person name="Schaumberg A."/>
            <person name="Pati A."/>
            <person name="Liolios K."/>
            <person name="Nordberg H.P."/>
            <person name="Cantor M.N."/>
            <person name="Hua S.X."/>
            <person name="Woyke T."/>
        </authorList>
    </citation>
    <scope>NUCLEOTIDE SEQUENCE [LARGE SCALE GENOMIC DNA]</scope>
    <source>
        <strain evidence="2">DSM 19437</strain>
    </source>
</reference>
<keyword evidence="2" id="KW-1185">Reference proteome</keyword>
<proteinExistence type="predicted"/>
<evidence type="ECO:0000313" key="2">
    <source>
        <dbReference type="Proteomes" id="UP000003586"/>
    </source>
</evidence>
<dbReference type="HOGENOM" id="CLU_2480161_0_0_10"/>
<gene>
    <name evidence="1" type="ORF">NIASO_06725</name>
</gene>
<accession>W0F7F7</accession>
<evidence type="ECO:0000313" key="1">
    <source>
        <dbReference type="EMBL" id="AHF17394.1"/>
    </source>
</evidence>
<sequence length="87" mass="9790">MEPVSGYRVQGLKIFNPCTRYNVPVFYFNNPMNMIRPARFVRAGITMYSYNAVSGKCSGMACQCWCAALRDMLFCISCSLTNKPALV</sequence>
<dbReference type="STRING" id="929713.NIASO_06725"/>
<dbReference type="AlphaFoldDB" id="W0F7F7"/>
<name>W0F7F7_9BACT</name>
<dbReference type="EMBL" id="CP007035">
    <property type="protein sequence ID" value="AHF17394.1"/>
    <property type="molecule type" value="Genomic_DNA"/>
</dbReference>
<dbReference type="Proteomes" id="UP000003586">
    <property type="component" value="Chromosome"/>
</dbReference>